<evidence type="ECO:0000313" key="2">
    <source>
        <dbReference type="Proteomes" id="UP000001698"/>
    </source>
</evidence>
<dbReference type="RefSeq" id="WP_004089198.1">
    <property type="nucleotide sequence ID" value="NC_010577.1"/>
</dbReference>
<reference evidence="1 2" key="1">
    <citation type="journal article" date="2010" name="J. Bacteriol.">
        <title>Whole genome sequences of two Xylella fastidiosa strains (M12 and M23) causing almond leaf scorch disease in California.</title>
        <authorList>
            <person name="Chen J."/>
            <person name="Xie G."/>
            <person name="Han S."/>
            <person name="Chertkov O."/>
            <person name="Sims D."/>
            <person name="Civerolo E.L."/>
        </authorList>
    </citation>
    <scope>NUCLEOTIDE SEQUENCE [LARGE SCALE GENOMIC DNA]</scope>
    <source>
        <strain evidence="1 2">M23</strain>
    </source>
</reference>
<dbReference type="Proteomes" id="UP000001698">
    <property type="component" value="Chromosome"/>
</dbReference>
<dbReference type="EMBL" id="CP001011">
    <property type="protein sequence ID" value="ACB92120.1"/>
    <property type="molecule type" value="Genomic_DNA"/>
</dbReference>
<dbReference type="GeneID" id="93904424"/>
<proteinExistence type="predicted"/>
<evidence type="ECO:0000313" key="1">
    <source>
        <dbReference type="EMBL" id="ACB92120.1"/>
    </source>
</evidence>
<dbReference type="KEGG" id="xfn:XfasM23_0679"/>
<gene>
    <name evidence="1" type="ordered locus">XfasM23_0679</name>
</gene>
<name>B2I9M6_XYLF2</name>
<dbReference type="AlphaFoldDB" id="B2I9M6"/>
<sequence>MTSVSFDTLKFANKLKTAAIPPAHAEAEAEALEEVLKTNLQESRNGKALARLEANMEKGFAEVDLRFAQINQRFSEVKGIDDGDAALHHAAKVLVLTSLMQFALLTGDFEFHLQDAASLQAAAPLPDSTRSSSCSILFFPNAGWHTRLEQGLSQHLSKPPKTIFSMHLINQNIIQSLRLTLITAPSETDSI</sequence>
<protein>
    <submittedName>
        <fullName evidence="1">Uncharacterized protein</fullName>
    </submittedName>
</protein>
<accession>B2I9M6</accession>
<dbReference type="HOGENOM" id="CLU_1420957_0_0_6"/>
<organism evidence="1 2">
    <name type="scientific">Xylella fastidiosa (strain M23)</name>
    <dbReference type="NCBI Taxonomy" id="405441"/>
    <lineage>
        <taxon>Bacteria</taxon>
        <taxon>Pseudomonadati</taxon>
        <taxon>Pseudomonadota</taxon>
        <taxon>Gammaproteobacteria</taxon>
        <taxon>Lysobacterales</taxon>
        <taxon>Lysobacteraceae</taxon>
        <taxon>Xylella</taxon>
    </lineage>
</organism>